<keyword evidence="3" id="KW-1185">Reference proteome</keyword>
<feature type="domain" description="Transcription regulator AsnC/Lrp ligand binding" evidence="1">
    <location>
        <begin position="6"/>
        <end position="75"/>
    </location>
</feature>
<dbReference type="InterPro" id="IPR011008">
    <property type="entry name" value="Dimeric_a/b-barrel"/>
</dbReference>
<dbReference type="EMBL" id="JXZB01000004">
    <property type="protein sequence ID" value="KIQ63767.1"/>
    <property type="molecule type" value="Genomic_DNA"/>
</dbReference>
<evidence type="ECO:0000313" key="2">
    <source>
        <dbReference type="EMBL" id="KIQ63767.1"/>
    </source>
</evidence>
<accession>A0A0D0PTP3</accession>
<dbReference type="RefSeq" id="WP_043916141.1">
    <property type="nucleotide sequence ID" value="NZ_JXZB01000004.1"/>
</dbReference>
<dbReference type="Gene3D" id="3.30.70.920">
    <property type="match status" value="1"/>
</dbReference>
<organism evidence="2 3">
    <name type="scientific">Kitasatospora griseola</name>
    <name type="common">Streptomyces griseolosporeus</name>
    <dbReference type="NCBI Taxonomy" id="2064"/>
    <lineage>
        <taxon>Bacteria</taxon>
        <taxon>Bacillati</taxon>
        <taxon>Actinomycetota</taxon>
        <taxon>Actinomycetes</taxon>
        <taxon>Kitasatosporales</taxon>
        <taxon>Streptomycetaceae</taxon>
        <taxon>Kitasatospora</taxon>
    </lineage>
</organism>
<dbReference type="PATRIC" id="fig|2064.6.peg.7408"/>
<protein>
    <submittedName>
        <fullName evidence="2">AsnC family transcriptional regulator</fullName>
    </submittedName>
</protein>
<name>A0A0D0PTP3_KITGR</name>
<sequence>MVQAYILIQTEVGKATAVAESIAKIPGVLTAEDVTGPYDVIVRAEAETIDQLGRLVVAKVQQVEGITRTLTCPVVRL</sequence>
<gene>
    <name evidence="2" type="ORF">TR51_35070</name>
</gene>
<evidence type="ECO:0000313" key="3">
    <source>
        <dbReference type="Proteomes" id="UP000032066"/>
    </source>
</evidence>
<dbReference type="Pfam" id="PF01037">
    <property type="entry name" value="AsnC_trans_reg"/>
    <property type="match status" value="1"/>
</dbReference>
<dbReference type="STRING" id="2064.TR51_35070"/>
<reference evidence="2 3" key="1">
    <citation type="submission" date="2015-02" db="EMBL/GenBank/DDBJ databases">
        <title>Draft genome sequence of Kitasatospora griseola MF730-N6, a bafilomycin, terpentecin and satosporin producer.</title>
        <authorList>
            <person name="Arens J.C."/>
            <person name="Haltli B."/>
            <person name="Kerr R.G."/>
        </authorList>
    </citation>
    <scope>NUCLEOTIDE SEQUENCE [LARGE SCALE GENOMIC DNA]</scope>
    <source>
        <strain evidence="2 3">MF730-N6</strain>
    </source>
</reference>
<comment type="caution">
    <text evidence="2">The sequence shown here is derived from an EMBL/GenBank/DDBJ whole genome shotgun (WGS) entry which is preliminary data.</text>
</comment>
<dbReference type="SUPFAM" id="SSF54909">
    <property type="entry name" value="Dimeric alpha+beta barrel"/>
    <property type="match status" value="1"/>
</dbReference>
<dbReference type="OrthoDB" id="9797216at2"/>
<dbReference type="AlphaFoldDB" id="A0A0D0PTP3"/>
<dbReference type="InterPro" id="IPR019887">
    <property type="entry name" value="Tscrpt_reg_AsnC/Lrp_C"/>
</dbReference>
<evidence type="ECO:0000259" key="1">
    <source>
        <dbReference type="Pfam" id="PF01037"/>
    </source>
</evidence>
<proteinExistence type="predicted"/>
<dbReference type="Proteomes" id="UP000032066">
    <property type="component" value="Unassembled WGS sequence"/>
</dbReference>